<gene>
    <name evidence="1" type="ORF">GCM10023336_07540</name>
</gene>
<protein>
    <submittedName>
        <fullName evidence="1">Uncharacterized protein</fullName>
    </submittedName>
</protein>
<dbReference type="EMBL" id="BAABKC010000011">
    <property type="protein sequence ID" value="GAA5044784.1"/>
    <property type="molecule type" value="Genomic_DNA"/>
</dbReference>
<reference evidence="2" key="1">
    <citation type="journal article" date="2019" name="Int. J. Syst. Evol. Microbiol.">
        <title>The Global Catalogue of Microorganisms (GCM) 10K type strain sequencing project: providing services to taxonomists for standard genome sequencing and annotation.</title>
        <authorList>
            <consortium name="The Broad Institute Genomics Platform"/>
            <consortium name="The Broad Institute Genome Sequencing Center for Infectious Disease"/>
            <person name="Wu L."/>
            <person name="Ma J."/>
        </authorList>
    </citation>
    <scope>NUCLEOTIDE SEQUENCE [LARGE SCALE GENOMIC DNA]</scope>
    <source>
        <strain evidence="2">JCM 18410</strain>
    </source>
</reference>
<comment type="caution">
    <text evidence="1">The sequence shown here is derived from an EMBL/GenBank/DDBJ whole genome shotgun (WGS) entry which is preliminary data.</text>
</comment>
<keyword evidence="2" id="KW-1185">Reference proteome</keyword>
<accession>A0ABP9JX10</accession>
<proteinExistence type="predicted"/>
<dbReference type="Proteomes" id="UP001500124">
    <property type="component" value="Unassembled WGS sequence"/>
</dbReference>
<evidence type="ECO:0000313" key="2">
    <source>
        <dbReference type="Proteomes" id="UP001500124"/>
    </source>
</evidence>
<evidence type="ECO:0000313" key="1">
    <source>
        <dbReference type="EMBL" id="GAA5044784.1"/>
    </source>
</evidence>
<organism evidence="1 2">
    <name type="scientific">Streptomyces similanensis</name>
    <dbReference type="NCBI Taxonomy" id="1274988"/>
    <lineage>
        <taxon>Bacteria</taxon>
        <taxon>Bacillati</taxon>
        <taxon>Actinomycetota</taxon>
        <taxon>Actinomycetes</taxon>
        <taxon>Kitasatosporales</taxon>
        <taxon>Streptomycetaceae</taxon>
        <taxon>Streptomyces</taxon>
    </lineage>
</organism>
<name>A0ABP9JX10_9ACTN</name>
<sequence>MAGTEGKRFLLVPYHMLGAKALEQRVLGGYVSHVKKLHPQAPTPQVCRTDALFEDIRAMRSRMGDAAVIGGLTSPDDGGADEEDEWGEAFGWSPGLLDTALDAEEVHEGGQALNLVSPSTPAELRARLVQEASTHLLGSSRWTPGCP</sequence>